<dbReference type="AlphaFoldDB" id="A0A1H7ZIF5"/>
<evidence type="ECO:0000256" key="2">
    <source>
        <dbReference type="SAM" id="Phobius"/>
    </source>
</evidence>
<protein>
    <submittedName>
        <fullName evidence="3">Stage II sporulation protein GA (Sporulation sigma-E factor processing peptidase)</fullName>
    </submittedName>
</protein>
<feature type="transmembrane region" description="Helical" evidence="2">
    <location>
        <begin position="121"/>
        <end position="140"/>
    </location>
</feature>
<feature type="transmembrane region" description="Helical" evidence="2">
    <location>
        <begin position="88"/>
        <end position="109"/>
    </location>
</feature>
<dbReference type="GO" id="GO:0006508">
    <property type="term" value="P:proteolysis"/>
    <property type="evidence" value="ECO:0007669"/>
    <property type="project" value="InterPro"/>
</dbReference>
<name>A0A1H7ZIF5_9FIRM</name>
<keyword evidence="2" id="KW-1133">Transmembrane helix</keyword>
<dbReference type="GO" id="GO:0004190">
    <property type="term" value="F:aspartic-type endopeptidase activity"/>
    <property type="evidence" value="ECO:0007669"/>
    <property type="project" value="InterPro"/>
</dbReference>
<proteinExistence type="predicted"/>
<dbReference type="PIRSF" id="PIRSF018571">
    <property type="entry name" value="SpoIIGA"/>
    <property type="match status" value="1"/>
</dbReference>
<evidence type="ECO:0000313" key="3">
    <source>
        <dbReference type="EMBL" id="SEM57279.1"/>
    </source>
</evidence>
<dbReference type="RefSeq" id="WP_092751572.1">
    <property type="nucleotide sequence ID" value="NZ_FOCG01000001.1"/>
</dbReference>
<reference evidence="3 4" key="1">
    <citation type="submission" date="2016-10" db="EMBL/GenBank/DDBJ databases">
        <authorList>
            <person name="de Groot N.N."/>
        </authorList>
    </citation>
    <scope>NUCLEOTIDE SEQUENCE [LARGE SCALE GENOMIC DNA]</scope>
    <source>
        <strain evidence="3 4">CGMCC 1.5070</strain>
    </source>
</reference>
<accession>A0A1H7ZIF5</accession>
<keyword evidence="2" id="KW-0812">Transmembrane</keyword>
<gene>
    <name evidence="3" type="ORF">SAMN05216180_0648</name>
</gene>
<dbReference type="InterPro" id="IPR005081">
    <property type="entry name" value="SpoIIGA"/>
</dbReference>
<feature type="active site" evidence="1">
    <location>
        <position position="176"/>
    </location>
</feature>
<dbReference type="STRING" id="474960.SAMN05216180_0648"/>
<dbReference type="Proteomes" id="UP000199158">
    <property type="component" value="Unassembled WGS sequence"/>
</dbReference>
<feature type="transmembrane region" description="Helical" evidence="2">
    <location>
        <begin position="6"/>
        <end position="27"/>
    </location>
</feature>
<organism evidence="3 4">
    <name type="scientific">Hydrogenoanaerobacterium saccharovorans</name>
    <dbReference type="NCBI Taxonomy" id="474960"/>
    <lineage>
        <taxon>Bacteria</taxon>
        <taxon>Bacillati</taxon>
        <taxon>Bacillota</taxon>
        <taxon>Clostridia</taxon>
        <taxon>Eubacteriales</taxon>
        <taxon>Oscillospiraceae</taxon>
        <taxon>Hydrogenoanaerobacterium</taxon>
    </lineage>
</organism>
<dbReference type="Pfam" id="PF03419">
    <property type="entry name" value="Peptidase_U4"/>
    <property type="match status" value="1"/>
</dbReference>
<evidence type="ECO:0000256" key="1">
    <source>
        <dbReference type="PIRSR" id="PIRSR018571-1"/>
    </source>
</evidence>
<feature type="transmembrane region" description="Helical" evidence="2">
    <location>
        <begin position="34"/>
        <end position="52"/>
    </location>
</feature>
<dbReference type="OrthoDB" id="2690199at2"/>
<dbReference type="GO" id="GO:0030436">
    <property type="term" value="P:asexual sporulation"/>
    <property type="evidence" value="ECO:0007669"/>
    <property type="project" value="InterPro"/>
</dbReference>
<keyword evidence="4" id="KW-1185">Reference proteome</keyword>
<evidence type="ECO:0000313" key="4">
    <source>
        <dbReference type="Proteomes" id="UP000199158"/>
    </source>
</evidence>
<dbReference type="EMBL" id="FOCG01000001">
    <property type="protein sequence ID" value="SEM57279.1"/>
    <property type="molecule type" value="Genomic_DNA"/>
</dbReference>
<feature type="transmembrane region" description="Helical" evidence="2">
    <location>
        <begin position="58"/>
        <end position="76"/>
    </location>
</feature>
<sequence>MVVYVDILICINLIVNYFLILATCRFCQRKPLRLRLFLASFLGAIYALVLFARGLPPWVLLASKLIISAAMVRIAFRYISPKQYIKEYLVFFTVNFIFAGLMLALWLVITPKGMLFNNGIVYFNISAVMLIGFTAIAYGATEIFTRLYKKQGADTTMYYVTIELGQKQILLTGFFDTGNTLKDVYTGYPVVVCDFEAIHPILPSSMVDIFSTPIEQTDHLERLISTHTGNKFKLIPYTAVGFSGILPAFIPDRMILQSGNLSYQVENVYVAVSRQKLCKGDYDLLLNSEMMPLEQSYKNKTDKLNGWLRC</sequence>
<keyword evidence="2" id="KW-0472">Membrane</keyword>